<dbReference type="Proteomes" id="UP000010467">
    <property type="component" value="Chromosome"/>
</dbReference>
<sequence length="168" mass="17502">MKRFALTLTLLLVPALSACGGSGGTTTTPGTGSGSGTGTGPGSSSGTLTHAMLTSCPESNNSQDREVANCLKGSVVGKTLAGSVCTFTVGDNLSITYDSPSSKFSHTASSKAYFAYTYRKDANLLMWELDDYVGDRRILIDFDYDLGTRKVEINAKNGNVASTCTATL</sequence>
<keyword evidence="2" id="KW-0732">Signal</keyword>
<dbReference type="PROSITE" id="PS51257">
    <property type="entry name" value="PROKAR_LIPOPROTEIN"/>
    <property type="match status" value="1"/>
</dbReference>
<accession>L0A3G0</accession>
<dbReference type="STRING" id="937777.Deipe_2222"/>
<dbReference type="HOGENOM" id="CLU_1624415_0_0_0"/>
<evidence type="ECO:0000313" key="3">
    <source>
        <dbReference type="EMBL" id="AFZ67707.1"/>
    </source>
</evidence>
<feature type="compositionally biased region" description="Gly residues" evidence="1">
    <location>
        <begin position="31"/>
        <end position="43"/>
    </location>
</feature>
<name>L0A3G0_DEIPD</name>
<reference evidence="4" key="1">
    <citation type="submission" date="2012-03" db="EMBL/GenBank/DDBJ databases">
        <title>Complete sequence of chromosome of Deinococcus peraridilitoris DSM 19664.</title>
        <authorList>
            <person name="Lucas S."/>
            <person name="Copeland A."/>
            <person name="Lapidus A."/>
            <person name="Glavina del Rio T."/>
            <person name="Dalin E."/>
            <person name="Tice H."/>
            <person name="Bruce D."/>
            <person name="Goodwin L."/>
            <person name="Pitluck S."/>
            <person name="Peters L."/>
            <person name="Mikhailova N."/>
            <person name="Lu M."/>
            <person name="Kyrpides N."/>
            <person name="Mavromatis K."/>
            <person name="Ivanova N."/>
            <person name="Brettin T."/>
            <person name="Detter J.C."/>
            <person name="Han C."/>
            <person name="Larimer F."/>
            <person name="Land M."/>
            <person name="Hauser L."/>
            <person name="Markowitz V."/>
            <person name="Cheng J.-F."/>
            <person name="Hugenholtz P."/>
            <person name="Woyke T."/>
            <person name="Wu D."/>
            <person name="Pukall R."/>
            <person name="Steenblock K."/>
            <person name="Brambilla E."/>
            <person name="Klenk H.-P."/>
            <person name="Eisen J.A."/>
        </authorList>
    </citation>
    <scope>NUCLEOTIDE SEQUENCE [LARGE SCALE GENOMIC DNA]</scope>
    <source>
        <strain evidence="4">DSM 19664 / LMG 22246 / CIP 109416 / KR-200</strain>
    </source>
</reference>
<evidence type="ECO:0000313" key="4">
    <source>
        <dbReference type="Proteomes" id="UP000010467"/>
    </source>
</evidence>
<keyword evidence="4" id="KW-1185">Reference proteome</keyword>
<dbReference type="EMBL" id="CP003382">
    <property type="protein sequence ID" value="AFZ67707.1"/>
    <property type="molecule type" value="Genomic_DNA"/>
</dbReference>
<dbReference type="AlphaFoldDB" id="L0A3G0"/>
<evidence type="ECO:0000256" key="1">
    <source>
        <dbReference type="SAM" id="MobiDB-lite"/>
    </source>
</evidence>
<evidence type="ECO:0000256" key="2">
    <source>
        <dbReference type="SAM" id="SignalP"/>
    </source>
</evidence>
<dbReference type="RefSeq" id="WP_015236010.1">
    <property type="nucleotide sequence ID" value="NC_019793.1"/>
</dbReference>
<feature type="chain" id="PRO_5003939587" evidence="2">
    <location>
        <begin position="21"/>
        <end position="168"/>
    </location>
</feature>
<gene>
    <name evidence="3" type="ordered locus">Deipe_2222</name>
</gene>
<dbReference type="PATRIC" id="fig|937777.3.peg.2225"/>
<feature type="signal peptide" evidence="2">
    <location>
        <begin position="1"/>
        <end position="20"/>
    </location>
</feature>
<protein>
    <submittedName>
        <fullName evidence="3">Uncharacterized protein</fullName>
    </submittedName>
</protein>
<dbReference type="KEGG" id="dpd:Deipe_2222"/>
<organism evidence="3 4">
    <name type="scientific">Deinococcus peraridilitoris (strain DSM 19664 / LMG 22246 / CIP 109416 / KR-200)</name>
    <dbReference type="NCBI Taxonomy" id="937777"/>
    <lineage>
        <taxon>Bacteria</taxon>
        <taxon>Thermotogati</taxon>
        <taxon>Deinococcota</taxon>
        <taxon>Deinococci</taxon>
        <taxon>Deinococcales</taxon>
        <taxon>Deinococcaceae</taxon>
        <taxon>Deinococcus</taxon>
    </lineage>
</organism>
<feature type="region of interest" description="Disordered" evidence="1">
    <location>
        <begin position="24"/>
        <end position="60"/>
    </location>
</feature>
<proteinExistence type="predicted"/>